<dbReference type="RefSeq" id="WP_145227826.1">
    <property type="nucleotide sequence ID" value="NZ_VIVQ01000001.1"/>
</dbReference>
<dbReference type="PANTHER" id="PTHR44942">
    <property type="entry name" value="METHYLTRANSF_11 DOMAIN-CONTAINING PROTEIN"/>
    <property type="match status" value="1"/>
</dbReference>
<dbReference type="Gene3D" id="3.40.50.150">
    <property type="entry name" value="Vaccinia Virus protein VP39"/>
    <property type="match status" value="1"/>
</dbReference>
<dbReference type="CDD" id="cd02440">
    <property type="entry name" value="AdoMet_MTases"/>
    <property type="match status" value="1"/>
</dbReference>
<organism evidence="5 6">
    <name type="scientific">Rudaeicoccus suwonensis</name>
    <dbReference type="NCBI Taxonomy" id="657409"/>
    <lineage>
        <taxon>Bacteria</taxon>
        <taxon>Bacillati</taxon>
        <taxon>Actinomycetota</taxon>
        <taxon>Actinomycetes</taxon>
        <taxon>Micrococcales</taxon>
        <taxon>Dermacoccaceae</taxon>
        <taxon>Rudaeicoccus</taxon>
    </lineage>
</organism>
<evidence type="ECO:0000313" key="6">
    <source>
        <dbReference type="Proteomes" id="UP000318297"/>
    </source>
</evidence>
<dbReference type="OrthoDB" id="9797252at2"/>
<reference evidence="5 6" key="1">
    <citation type="submission" date="2019-06" db="EMBL/GenBank/DDBJ databases">
        <title>Sequencing the genomes of 1000 actinobacteria strains.</title>
        <authorList>
            <person name="Klenk H.-P."/>
        </authorList>
    </citation>
    <scope>NUCLEOTIDE SEQUENCE [LARGE SCALE GENOMIC DNA]</scope>
    <source>
        <strain evidence="5 6">DSM 19560</strain>
    </source>
</reference>
<keyword evidence="3 5" id="KW-0808">Transferase</keyword>
<dbReference type="PANTHER" id="PTHR44942:SF4">
    <property type="entry name" value="METHYLTRANSFERASE TYPE 11 DOMAIN-CONTAINING PROTEIN"/>
    <property type="match status" value="1"/>
</dbReference>
<name>A0A561ECL8_9MICO</name>
<dbReference type="Proteomes" id="UP000318297">
    <property type="component" value="Unassembled WGS sequence"/>
</dbReference>
<dbReference type="EMBL" id="VIVQ01000001">
    <property type="protein sequence ID" value="TWE13327.1"/>
    <property type="molecule type" value="Genomic_DNA"/>
</dbReference>
<comment type="caution">
    <text evidence="5">The sequence shown here is derived from an EMBL/GenBank/DDBJ whole genome shotgun (WGS) entry which is preliminary data.</text>
</comment>
<evidence type="ECO:0000256" key="1">
    <source>
        <dbReference type="ARBA" id="ARBA00008361"/>
    </source>
</evidence>
<evidence type="ECO:0000259" key="4">
    <source>
        <dbReference type="Pfam" id="PF08241"/>
    </source>
</evidence>
<accession>A0A561ECL8</accession>
<comment type="similarity">
    <text evidence="1">Belongs to the methyltransferase superfamily.</text>
</comment>
<keyword evidence="2 5" id="KW-0489">Methyltransferase</keyword>
<dbReference type="Pfam" id="PF08241">
    <property type="entry name" value="Methyltransf_11"/>
    <property type="match status" value="1"/>
</dbReference>
<dbReference type="SUPFAM" id="SSF53335">
    <property type="entry name" value="S-adenosyl-L-methionine-dependent methyltransferases"/>
    <property type="match status" value="1"/>
</dbReference>
<feature type="domain" description="Methyltransferase type 11" evidence="4">
    <location>
        <begin position="40"/>
        <end position="128"/>
    </location>
</feature>
<sequence>MAEQMSQSFGAEVDAYDRARPDYPRDAVHWLLGDAHRVADVGAGTGKLSAVIAELGREVIAIEPDDAMRSMCRRRLPDIEVFDGSGEHLPLPDSSVDAVTFGQAWHWVDPQLACAEAARVLRPDGVLALMWNVRDQTVDWVDQLTTVANAQNGEGLALVNPPAFTAPFQRAENQRWSWTRDITPQELVDLMVSRTSVITADSQTRAEIINGVRHLLATHPGTADRQVLQLPYVTTAWKLQP</sequence>
<gene>
    <name evidence="5" type="ORF">BKA23_2156</name>
</gene>
<evidence type="ECO:0000313" key="5">
    <source>
        <dbReference type="EMBL" id="TWE13327.1"/>
    </source>
</evidence>
<evidence type="ECO:0000256" key="3">
    <source>
        <dbReference type="ARBA" id="ARBA00022679"/>
    </source>
</evidence>
<proteinExistence type="inferred from homology"/>
<dbReference type="InterPro" id="IPR013216">
    <property type="entry name" value="Methyltransf_11"/>
</dbReference>
<keyword evidence="6" id="KW-1185">Reference proteome</keyword>
<dbReference type="InterPro" id="IPR051052">
    <property type="entry name" value="Diverse_substrate_MTase"/>
</dbReference>
<evidence type="ECO:0000256" key="2">
    <source>
        <dbReference type="ARBA" id="ARBA00022603"/>
    </source>
</evidence>
<dbReference type="AlphaFoldDB" id="A0A561ECL8"/>
<dbReference type="InterPro" id="IPR029063">
    <property type="entry name" value="SAM-dependent_MTases_sf"/>
</dbReference>
<dbReference type="GO" id="GO:0008757">
    <property type="term" value="F:S-adenosylmethionine-dependent methyltransferase activity"/>
    <property type="evidence" value="ECO:0007669"/>
    <property type="project" value="InterPro"/>
</dbReference>
<protein>
    <submittedName>
        <fullName evidence="5">Methyltransferase family protein</fullName>
    </submittedName>
</protein>
<dbReference type="GO" id="GO:0032259">
    <property type="term" value="P:methylation"/>
    <property type="evidence" value="ECO:0007669"/>
    <property type="project" value="UniProtKB-KW"/>
</dbReference>